<dbReference type="PROSITE" id="PS00794">
    <property type="entry name" value="HPPK"/>
    <property type="match status" value="1"/>
</dbReference>
<dbReference type="GO" id="GO:0046654">
    <property type="term" value="P:tetrahydrofolate biosynthetic process"/>
    <property type="evidence" value="ECO:0007669"/>
    <property type="project" value="UniProtKB-UniPathway"/>
</dbReference>
<evidence type="ECO:0000256" key="1">
    <source>
        <dbReference type="ARBA" id="ARBA00000198"/>
    </source>
</evidence>
<feature type="domain" description="7,8-dihydro-6-hydroxymethylpterin-pyrophosphokinase" evidence="9">
    <location>
        <begin position="89"/>
        <end position="100"/>
    </location>
</feature>
<keyword evidence="4" id="KW-0808">Transferase</keyword>
<comment type="pathway">
    <text evidence="2">Cofactor biosynthesis; tetrahydrofolate biosynthesis; 2-amino-4-hydroxy-6-hydroxymethyl-7,8-dihydropteridine diphosphate from 7,8-dihydroneopterin triphosphate: step 4/4.</text>
</comment>
<keyword evidence="8" id="KW-0289">Folate biosynthesis</keyword>
<keyword evidence="11" id="KW-1185">Reference proteome</keyword>
<dbReference type="UniPathway" id="UPA00077">
    <property type="reaction ID" value="UER00155"/>
</dbReference>
<dbReference type="EC" id="2.7.6.3" evidence="3"/>
<dbReference type="PANTHER" id="PTHR43071:SF1">
    <property type="entry name" value="2-AMINO-4-HYDROXY-6-HYDROXYMETHYLDIHYDROPTERIDINE PYROPHOSPHOKINASE"/>
    <property type="match status" value="1"/>
</dbReference>
<dbReference type="NCBIfam" id="TIGR01498">
    <property type="entry name" value="folK"/>
    <property type="match status" value="1"/>
</dbReference>
<dbReference type="SUPFAM" id="SSF55083">
    <property type="entry name" value="6-hydroxymethyl-7,8-dihydropterin pyrophosphokinase, HPPK"/>
    <property type="match status" value="1"/>
</dbReference>
<sequence>MMNRAFIALGTNIEPRKDYLNQAINILDKNESIMVINKSSIYETEPMGYTEQADFLNMVIEVETPLQAMELLLYLQTIEQRLGRKREVRFGPRTIDLDILLYNEENIKMEQLQVPHPRMHERAFVLIPLHEIAPEKNVPCIGKTVHELLNELKENNKKEVVLWIEKGLDEE</sequence>
<dbReference type="GO" id="GO:0003848">
    <property type="term" value="F:2-amino-4-hydroxy-6-hydroxymethyldihydropteridine diphosphokinase activity"/>
    <property type="evidence" value="ECO:0007669"/>
    <property type="project" value="UniProtKB-EC"/>
</dbReference>
<keyword evidence="6 10" id="KW-0418">Kinase</keyword>
<evidence type="ECO:0000256" key="8">
    <source>
        <dbReference type="ARBA" id="ARBA00022909"/>
    </source>
</evidence>
<comment type="catalytic activity">
    <reaction evidence="1">
        <text>6-hydroxymethyl-7,8-dihydropterin + ATP = (7,8-dihydropterin-6-yl)methyl diphosphate + AMP + H(+)</text>
        <dbReference type="Rhea" id="RHEA:11412"/>
        <dbReference type="ChEBI" id="CHEBI:15378"/>
        <dbReference type="ChEBI" id="CHEBI:30616"/>
        <dbReference type="ChEBI" id="CHEBI:44841"/>
        <dbReference type="ChEBI" id="CHEBI:72950"/>
        <dbReference type="ChEBI" id="CHEBI:456215"/>
        <dbReference type="EC" id="2.7.6.3"/>
    </reaction>
</comment>
<dbReference type="InterPro" id="IPR035907">
    <property type="entry name" value="Hppk_sf"/>
</dbReference>
<dbReference type="InterPro" id="IPR000550">
    <property type="entry name" value="Hppk"/>
</dbReference>
<dbReference type="GO" id="GO:0046656">
    <property type="term" value="P:folic acid biosynthetic process"/>
    <property type="evidence" value="ECO:0007669"/>
    <property type="project" value="UniProtKB-KW"/>
</dbReference>
<accession>A0A1M5JIY3</accession>
<dbReference type="EMBL" id="FQVW01000031">
    <property type="protein sequence ID" value="SHG40219.1"/>
    <property type="molecule type" value="Genomic_DNA"/>
</dbReference>
<proteinExistence type="predicted"/>
<dbReference type="GO" id="GO:0016301">
    <property type="term" value="F:kinase activity"/>
    <property type="evidence" value="ECO:0007669"/>
    <property type="project" value="UniProtKB-KW"/>
</dbReference>
<evidence type="ECO:0000256" key="2">
    <source>
        <dbReference type="ARBA" id="ARBA00005051"/>
    </source>
</evidence>
<evidence type="ECO:0000256" key="4">
    <source>
        <dbReference type="ARBA" id="ARBA00022679"/>
    </source>
</evidence>
<dbReference type="Gene3D" id="3.30.70.560">
    <property type="entry name" value="7,8-Dihydro-6-hydroxymethylpterin-pyrophosphokinase HPPK"/>
    <property type="match status" value="1"/>
</dbReference>
<keyword evidence="5" id="KW-0547">Nucleotide-binding</keyword>
<organism evidence="10 11">
    <name type="scientific">Ornithinibacillus halophilus</name>
    <dbReference type="NCBI Taxonomy" id="930117"/>
    <lineage>
        <taxon>Bacteria</taxon>
        <taxon>Bacillati</taxon>
        <taxon>Bacillota</taxon>
        <taxon>Bacilli</taxon>
        <taxon>Bacillales</taxon>
        <taxon>Bacillaceae</taxon>
        <taxon>Ornithinibacillus</taxon>
    </lineage>
</organism>
<dbReference type="Pfam" id="PF01288">
    <property type="entry name" value="HPPK"/>
    <property type="match status" value="1"/>
</dbReference>
<dbReference type="CDD" id="cd00483">
    <property type="entry name" value="HPPK"/>
    <property type="match status" value="1"/>
</dbReference>
<dbReference type="Proteomes" id="UP000183988">
    <property type="component" value="Unassembled WGS sequence"/>
</dbReference>
<evidence type="ECO:0000313" key="10">
    <source>
        <dbReference type="EMBL" id="SHG40219.1"/>
    </source>
</evidence>
<evidence type="ECO:0000256" key="7">
    <source>
        <dbReference type="ARBA" id="ARBA00022840"/>
    </source>
</evidence>
<reference evidence="10 11" key="1">
    <citation type="submission" date="2016-11" db="EMBL/GenBank/DDBJ databases">
        <authorList>
            <person name="Jaros S."/>
            <person name="Januszkiewicz K."/>
            <person name="Wedrychowicz H."/>
        </authorList>
    </citation>
    <scope>NUCLEOTIDE SEQUENCE [LARGE SCALE GENOMIC DNA]</scope>
    <source>
        <strain evidence="10 11">IBRC-M 10683</strain>
    </source>
</reference>
<evidence type="ECO:0000256" key="6">
    <source>
        <dbReference type="ARBA" id="ARBA00022777"/>
    </source>
</evidence>
<dbReference type="STRING" id="930117.SAMN05216225_10314"/>
<dbReference type="PANTHER" id="PTHR43071">
    <property type="entry name" value="2-AMINO-4-HYDROXY-6-HYDROXYMETHYLDIHYDROPTERIDINE PYROPHOSPHOKINASE"/>
    <property type="match status" value="1"/>
</dbReference>
<dbReference type="GO" id="GO:0005524">
    <property type="term" value="F:ATP binding"/>
    <property type="evidence" value="ECO:0007669"/>
    <property type="project" value="UniProtKB-KW"/>
</dbReference>
<evidence type="ECO:0000256" key="3">
    <source>
        <dbReference type="ARBA" id="ARBA00013253"/>
    </source>
</evidence>
<dbReference type="AlphaFoldDB" id="A0A1M5JIY3"/>
<gene>
    <name evidence="10" type="ORF">SAMN05216225_10314</name>
</gene>
<name>A0A1M5JIY3_9BACI</name>
<evidence type="ECO:0000259" key="9">
    <source>
        <dbReference type="PROSITE" id="PS00794"/>
    </source>
</evidence>
<keyword evidence="7" id="KW-0067">ATP-binding</keyword>
<evidence type="ECO:0000256" key="5">
    <source>
        <dbReference type="ARBA" id="ARBA00022741"/>
    </source>
</evidence>
<protein>
    <recommendedName>
        <fullName evidence="3">2-amino-4-hydroxy-6-hydroxymethyldihydropteridine diphosphokinase</fullName>
        <ecNumber evidence="3">2.7.6.3</ecNumber>
    </recommendedName>
</protein>
<evidence type="ECO:0000313" key="11">
    <source>
        <dbReference type="Proteomes" id="UP000183988"/>
    </source>
</evidence>